<sequence length="103" mass="11447">MTRQQTNDFTNAAMSTSNSREMNEAFNIFLGISEPEKALLAHYHSILTQGADRFIEAFYAYLLAFPITANVLHHYQEAGGELSQSNTTGEAGGLKLRAPQRRP</sequence>
<gene>
    <name evidence="2" type="ORF">SFMTTN_2440</name>
</gene>
<proteinExistence type="predicted"/>
<evidence type="ECO:0000313" key="3">
    <source>
        <dbReference type="Proteomes" id="UP000286806"/>
    </source>
</evidence>
<dbReference type="InterPro" id="IPR012292">
    <property type="entry name" value="Globin/Proto"/>
</dbReference>
<dbReference type="AlphaFoldDB" id="A0A401JG79"/>
<organism evidence="2 3">
    <name type="scientific">Sulfuriferula multivorans</name>
    <dbReference type="NCBI Taxonomy" id="1559896"/>
    <lineage>
        <taxon>Bacteria</taxon>
        <taxon>Pseudomonadati</taxon>
        <taxon>Pseudomonadota</taxon>
        <taxon>Betaproteobacteria</taxon>
        <taxon>Nitrosomonadales</taxon>
        <taxon>Sulfuricellaceae</taxon>
        <taxon>Sulfuriferula</taxon>
    </lineage>
</organism>
<dbReference type="RefSeq" id="WP_124705405.1">
    <property type="nucleotide sequence ID" value="NZ_BGOW01000021.1"/>
</dbReference>
<dbReference type="Proteomes" id="UP000286806">
    <property type="component" value="Unassembled WGS sequence"/>
</dbReference>
<evidence type="ECO:0000313" key="2">
    <source>
        <dbReference type="EMBL" id="GBL46624.1"/>
    </source>
</evidence>
<dbReference type="EMBL" id="BGOW01000021">
    <property type="protein sequence ID" value="GBL46624.1"/>
    <property type="molecule type" value="Genomic_DNA"/>
</dbReference>
<reference evidence="2 3" key="1">
    <citation type="journal article" date="2019" name="Front. Microbiol.">
        <title>Genomes of Neutrophilic Sulfur-Oxidizing Chemolithoautotrophs Representing 9 Proteobacterial Species From 8 Genera.</title>
        <authorList>
            <person name="Watanabe T."/>
            <person name="Kojima H."/>
            <person name="Umezawa K."/>
            <person name="Hori C."/>
            <person name="Takasuka T.E."/>
            <person name="Kato Y."/>
            <person name="Fukui M."/>
        </authorList>
    </citation>
    <scope>NUCLEOTIDE SEQUENCE [LARGE SCALE GENOMIC DNA]</scope>
    <source>
        <strain evidence="2 3">TTN</strain>
    </source>
</reference>
<dbReference type="GO" id="GO:0019825">
    <property type="term" value="F:oxygen binding"/>
    <property type="evidence" value="ECO:0007669"/>
    <property type="project" value="InterPro"/>
</dbReference>
<accession>A0A401JG79</accession>
<name>A0A401JG79_9PROT</name>
<evidence type="ECO:0000256" key="1">
    <source>
        <dbReference type="SAM" id="MobiDB-lite"/>
    </source>
</evidence>
<protein>
    <submittedName>
        <fullName evidence="2">Uncharacterized protein</fullName>
    </submittedName>
</protein>
<comment type="caution">
    <text evidence="2">The sequence shown here is derived from an EMBL/GenBank/DDBJ whole genome shotgun (WGS) entry which is preliminary data.</text>
</comment>
<keyword evidence="3" id="KW-1185">Reference proteome</keyword>
<dbReference type="GO" id="GO:0020037">
    <property type="term" value="F:heme binding"/>
    <property type="evidence" value="ECO:0007669"/>
    <property type="project" value="InterPro"/>
</dbReference>
<feature type="region of interest" description="Disordered" evidence="1">
    <location>
        <begin position="80"/>
        <end position="103"/>
    </location>
</feature>
<dbReference type="Gene3D" id="1.10.490.10">
    <property type="entry name" value="Globins"/>
    <property type="match status" value="1"/>
</dbReference>